<protein>
    <submittedName>
        <fullName evidence="4">Golgi apparatus membrane protein TVP38</fullName>
    </submittedName>
</protein>
<evidence type="ECO:0000256" key="2">
    <source>
        <dbReference type="SAM" id="Phobius"/>
    </source>
</evidence>
<keyword evidence="2" id="KW-1133">Transmembrane helix</keyword>
<dbReference type="AlphaFoldDB" id="A0A1I7ZWY7"/>
<organism evidence="3 4">
    <name type="scientific">Steinernema glaseri</name>
    <dbReference type="NCBI Taxonomy" id="37863"/>
    <lineage>
        <taxon>Eukaryota</taxon>
        <taxon>Metazoa</taxon>
        <taxon>Ecdysozoa</taxon>
        <taxon>Nematoda</taxon>
        <taxon>Chromadorea</taxon>
        <taxon>Rhabditida</taxon>
        <taxon>Tylenchina</taxon>
        <taxon>Panagrolaimomorpha</taxon>
        <taxon>Strongyloidoidea</taxon>
        <taxon>Steinernematidae</taxon>
        <taxon>Steinernema</taxon>
    </lineage>
</organism>
<name>A0A1I7ZWY7_9BILA</name>
<sequence length="428" mass="47295">MGKGKKKAATVETNGKLANGGAAHDKSVKFQPSTAGKSNGEGDYLKPSGRGMKSSPSLATLNRLDREKVVLWRRPFVTLWYFLMEILCLGYELLVSLANHKLLVSLASVLVGGLVVGYNLPGPHQQFVQQSEDLLLWYAYWIGLGVLSSVGFGSGLHTFVLYLAPFIAKVTMAAVDCRTLAFPSLSDITCPEGDYKEEEITLWTIWAFVWKVTLMWGFGTAIGELPPYFMARTARLSGEEPDDEEYKEFLADLRGDHKNEEVTFFTKCKQMVERTVVKVGFFGIMLFASIPNPLFDLAGITCGHFLVPFHIFFGATFLGKAVFKAQLQAVGVILLFNGNHIETLVEKLGLIPTVGASLQRVIGGFIANQKARLHHGRVDESSNILGMVMSGVVSLMIIWFLLSIVNSLAQSYHKRMCDRRNAQIAKSK</sequence>
<feature type="transmembrane region" description="Helical" evidence="2">
    <location>
        <begin position="140"/>
        <end position="164"/>
    </location>
</feature>
<keyword evidence="3" id="KW-1185">Reference proteome</keyword>
<dbReference type="WBParaSite" id="L893_g30595.t1">
    <property type="protein sequence ID" value="L893_g30595.t1"/>
    <property type="gene ID" value="L893_g30595"/>
</dbReference>
<evidence type="ECO:0000256" key="1">
    <source>
        <dbReference type="SAM" id="MobiDB-lite"/>
    </source>
</evidence>
<feature type="transmembrane region" description="Helical" evidence="2">
    <location>
        <begin position="276"/>
        <end position="295"/>
    </location>
</feature>
<feature type="region of interest" description="Disordered" evidence="1">
    <location>
        <begin position="1"/>
        <end position="57"/>
    </location>
</feature>
<feature type="transmembrane region" description="Helical" evidence="2">
    <location>
        <begin position="387"/>
        <end position="409"/>
    </location>
</feature>
<reference evidence="4" key="1">
    <citation type="submission" date="2016-11" db="UniProtKB">
        <authorList>
            <consortium name="WormBaseParasite"/>
        </authorList>
    </citation>
    <scope>IDENTIFICATION</scope>
</reference>
<accession>A0A1I7ZWY7</accession>
<keyword evidence="2" id="KW-0472">Membrane</keyword>
<evidence type="ECO:0000313" key="4">
    <source>
        <dbReference type="WBParaSite" id="L893_g30595.t1"/>
    </source>
</evidence>
<keyword evidence="2" id="KW-0812">Transmembrane</keyword>
<dbReference type="Proteomes" id="UP000095287">
    <property type="component" value="Unplaced"/>
</dbReference>
<feature type="transmembrane region" description="Helical" evidence="2">
    <location>
        <begin position="78"/>
        <end position="95"/>
    </location>
</feature>
<proteinExistence type="predicted"/>
<feature type="transmembrane region" description="Helical" evidence="2">
    <location>
        <begin position="102"/>
        <end position="120"/>
    </location>
</feature>
<evidence type="ECO:0000313" key="3">
    <source>
        <dbReference type="Proteomes" id="UP000095287"/>
    </source>
</evidence>